<name>A0A844BLJ4_9LACT</name>
<sequence length="34" mass="4014">EVAPGPEILWNESPDTENPKYRSEIWIPVKKNNY</sequence>
<dbReference type="AlphaFoldDB" id="A0A844BLJ4"/>
<dbReference type="EMBL" id="WJQR01000010">
    <property type="protein sequence ID" value="MRI82301.1"/>
    <property type="molecule type" value="Genomic_DNA"/>
</dbReference>
<proteinExistence type="predicted"/>
<comment type="caution">
    <text evidence="2">The sequence shown here is derived from an EMBL/GenBank/DDBJ whole genome shotgun (WGS) entry which is preliminary data.</text>
</comment>
<protein>
    <submittedName>
        <fullName evidence="2">AraC family transcriptional regulator</fullName>
    </submittedName>
</protein>
<feature type="non-terminal residue" evidence="2">
    <location>
        <position position="1"/>
    </location>
</feature>
<dbReference type="Proteomes" id="UP000469870">
    <property type="component" value="Unassembled WGS sequence"/>
</dbReference>
<evidence type="ECO:0000313" key="3">
    <source>
        <dbReference type="Proteomes" id="UP000469870"/>
    </source>
</evidence>
<accession>A0A844BLJ4</accession>
<organism evidence="2 3">
    <name type="scientific">Fundicoccus ignavus</name>
    <dbReference type="NCBI Taxonomy" id="2664442"/>
    <lineage>
        <taxon>Bacteria</taxon>
        <taxon>Bacillati</taxon>
        <taxon>Bacillota</taxon>
        <taxon>Bacilli</taxon>
        <taxon>Lactobacillales</taxon>
        <taxon>Aerococcaceae</taxon>
        <taxon>Fundicoccus</taxon>
    </lineage>
</organism>
<evidence type="ECO:0000313" key="1">
    <source>
        <dbReference type="EMBL" id="MRI82301.1"/>
    </source>
</evidence>
<gene>
    <name evidence="1" type="ORF">GIY11_09805</name>
    <name evidence="2" type="ORF">GIY11_12170</name>
</gene>
<dbReference type="EMBL" id="WJQR01000023">
    <property type="protein sequence ID" value="MRI82760.1"/>
    <property type="molecule type" value="Genomic_DNA"/>
</dbReference>
<evidence type="ECO:0000313" key="2">
    <source>
        <dbReference type="EMBL" id="MRI82760.1"/>
    </source>
</evidence>
<reference evidence="2 3" key="1">
    <citation type="submission" date="2019-11" db="EMBL/GenBank/DDBJ databases">
        <title>Characterisation of Fundicoccus ignavus gen. nov. sp. nov., a novel genus of the family Aerococcaceae isolated from bulk tank milk.</title>
        <authorList>
            <person name="Siebert A."/>
            <person name="Huptas C."/>
            <person name="Wenning M."/>
            <person name="Scherer S."/>
            <person name="Doll E.V."/>
        </authorList>
    </citation>
    <scope>NUCLEOTIDE SEQUENCE [LARGE SCALE GENOMIC DNA]</scope>
    <source>
        <strain evidence="2 3">DSM 109653</strain>
    </source>
</reference>